<organism evidence="1 2">
    <name type="scientific">Protopolystoma xenopodis</name>
    <dbReference type="NCBI Taxonomy" id="117903"/>
    <lineage>
        <taxon>Eukaryota</taxon>
        <taxon>Metazoa</taxon>
        <taxon>Spiralia</taxon>
        <taxon>Lophotrochozoa</taxon>
        <taxon>Platyhelminthes</taxon>
        <taxon>Monogenea</taxon>
        <taxon>Polyopisthocotylea</taxon>
        <taxon>Polystomatidea</taxon>
        <taxon>Polystomatidae</taxon>
        <taxon>Protopolystoma</taxon>
    </lineage>
</organism>
<dbReference type="EMBL" id="CAAALY010246680">
    <property type="protein sequence ID" value="VEL33931.1"/>
    <property type="molecule type" value="Genomic_DNA"/>
</dbReference>
<proteinExistence type="predicted"/>
<dbReference type="Proteomes" id="UP000784294">
    <property type="component" value="Unassembled WGS sequence"/>
</dbReference>
<protein>
    <submittedName>
        <fullName evidence="1">Uncharacterized protein</fullName>
    </submittedName>
</protein>
<comment type="caution">
    <text evidence="1">The sequence shown here is derived from an EMBL/GenBank/DDBJ whole genome shotgun (WGS) entry which is preliminary data.</text>
</comment>
<keyword evidence="2" id="KW-1185">Reference proteome</keyword>
<evidence type="ECO:0000313" key="1">
    <source>
        <dbReference type="EMBL" id="VEL33931.1"/>
    </source>
</evidence>
<name>A0A448XCY3_9PLAT</name>
<reference evidence="1" key="1">
    <citation type="submission" date="2018-11" db="EMBL/GenBank/DDBJ databases">
        <authorList>
            <consortium name="Pathogen Informatics"/>
        </authorList>
    </citation>
    <scope>NUCLEOTIDE SEQUENCE</scope>
</reference>
<gene>
    <name evidence="1" type="ORF">PXEA_LOCUS27371</name>
</gene>
<evidence type="ECO:0000313" key="2">
    <source>
        <dbReference type="Proteomes" id="UP000784294"/>
    </source>
</evidence>
<sequence length="139" mass="15504">MPLYTGWIEGWASRWPLSTRRDIESHFGCRFYGELVGADTAGPFSQRVSDNELCFDARDTLAVEARLLVTVISATLGVVYSTFRDAVFDKRGLIAQSRNVTSFALTISRLPFVGVSTTPPSDNDQRSWGLEPWSLLRLA</sequence>
<dbReference type="AlphaFoldDB" id="A0A448XCY3"/>
<accession>A0A448XCY3</accession>